<organism>
    <name type="scientific">Culex quinquefasciatus</name>
    <name type="common">Southern house mosquito</name>
    <name type="synonym">Culex pungens</name>
    <dbReference type="NCBI Taxonomy" id="7176"/>
    <lineage>
        <taxon>Eukaryota</taxon>
        <taxon>Metazoa</taxon>
        <taxon>Ecdysozoa</taxon>
        <taxon>Arthropoda</taxon>
        <taxon>Hexapoda</taxon>
        <taxon>Insecta</taxon>
        <taxon>Pterygota</taxon>
        <taxon>Neoptera</taxon>
        <taxon>Endopterygota</taxon>
        <taxon>Diptera</taxon>
        <taxon>Nematocera</taxon>
        <taxon>Culicoidea</taxon>
        <taxon>Culicidae</taxon>
        <taxon>Culicinae</taxon>
        <taxon>Culicini</taxon>
        <taxon>Culex</taxon>
        <taxon>Culex</taxon>
    </lineage>
</organism>
<evidence type="ECO:0000313" key="3">
    <source>
        <dbReference type="EMBL" id="EDS35589.1"/>
    </source>
</evidence>
<dbReference type="HOGENOM" id="CLU_694960_0_0_1"/>
<dbReference type="EnsemblMetazoa" id="CPIJ010905-RA">
    <property type="protein sequence ID" value="CPIJ010905-PA"/>
    <property type="gene ID" value="CPIJ010905"/>
</dbReference>
<feature type="compositionally biased region" description="Polar residues" evidence="1">
    <location>
        <begin position="301"/>
        <end position="310"/>
    </location>
</feature>
<evidence type="ECO:0000313" key="5">
    <source>
        <dbReference type="Proteomes" id="UP000002320"/>
    </source>
</evidence>
<evidence type="ECO:0000313" key="4">
    <source>
        <dbReference type="EnsemblMetazoa" id="CPIJ010905-PA"/>
    </source>
</evidence>
<dbReference type="KEGG" id="cqu:CpipJ_CPIJ010905"/>
<reference evidence="4" key="2">
    <citation type="submission" date="2020-05" db="UniProtKB">
        <authorList>
            <consortium name="EnsemblMetazoa"/>
        </authorList>
    </citation>
    <scope>IDENTIFICATION</scope>
    <source>
        <strain evidence="4">JHB</strain>
    </source>
</reference>
<evidence type="ECO:0000256" key="1">
    <source>
        <dbReference type="SAM" id="MobiDB-lite"/>
    </source>
</evidence>
<feature type="compositionally biased region" description="Low complexity" evidence="1">
    <location>
        <begin position="141"/>
        <end position="150"/>
    </location>
</feature>
<dbReference type="VEuPathDB" id="VectorBase:CPIJ010905"/>
<feature type="domain" description="DUF4802" evidence="2">
    <location>
        <begin position="212"/>
        <end position="266"/>
    </location>
</feature>
<dbReference type="Pfam" id="PF16060">
    <property type="entry name" value="DUF4802"/>
    <property type="match status" value="1"/>
</dbReference>
<dbReference type="Proteomes" id="UP000002320">
    <property type="component" value="Unassembled WGS sequence"/>
</dbReference>
<gene>
    <name evidence="4" type="primary">6043806</name>
    <name evidence="3" type="ORF">CpipJ_CPIJ010905</name>
</gene>
<dbReference type="VEuPathDB" id="VectorBase:CQUJHB005505"/>
<dbReference type="eggNOG" id="ENOG502SEAS">
    <property type="taxonomic scope" value="Eukaryota"/>
</dbReference>
<keyword evidence="5" id="KW-1185">Reference proteome</keyword>
<proteinExistence type="predicted"/>
<feature type="compositionally biased region" description="Polar residues" evidence="1">
    <location>
        <begin position="151"/>
        <end position="161"/>
    </location>
</feature>
<name>B0WVI3_CULQU</name>
<feature type="region of interest" description="Disordered" evidence="1">
    <location>
        <begin position="289"/>
        <end position="376"/>
    </location>
</feature>
<dbReference type="InParanoid" id="B0WVI3"/>
<feature type="region of interest" description="Disordered" evidence="1">
    <location>
        <begin position="179"/>
        <end position="214"/>
    </location>
</feature>
<reference evidence="3" key="1">
    <citation type="submission" date="2007-03" db="EMBL/GenBank/DDBJ databases">
        <title>Annotation of Culex pipiens quinquefasciatus.</title>
        <authorList>
            <consortium name="The Broad Institute Genome Sequencing Platform"/>
            <person name="Atkinson P.W."/>
            <person name="Hemingway J."/>
            <person name="Christensen B.M."/>
            <person name="Higgs S."/>
            <person name="Kodira C."/>
            <person name="Hannick L."/>
            <person name="Megy K."/>
            <person name="O'Leary S."/>
            <person name="Pearson M."/>
            <person name="Haas B.J."/>
            <person name="Mauceli E."/>
            <person name="Wortman J.R."/>
            <person name="Lee N.H."/>
            <person name="Guigo R."/>
            <person name="Stanke M."/>
            <person name="Alvarado L."/>
            <person name="Amedeo P."/>
            <person name="Antoine C.H."/>
            <person name="Arensburger P."/>
            <person name="Bidwell S.L."/>
            <person name="Crawford M."/>
            <person name="Camaro F."/>
            <person name="Devon K."/>
            <person name="Engels R."/>
            <person name="Hammond M."/>
            <person name="Howarth C."/>
            <person name="Koehrsen M."/>
            <person name="Lawson D."/>
            <person name="Montgomery P."/>
            <person name="Nene V."/>
            <person name="Nusbaum C."/>
            <person name="Puiu D."/>
            <person name="Romero-Severson J."/>
            <person name="Severson D.W."/>
            <person name="Shumway M."/>
            <person name="Sisk P."/>
            <person name="Stolte C."/>
            <person name="Zeng Q."/>
            <person name="Eisenstadt E."/>
            <person name="Fraser-Liggett C."/>
            <person name="Strausberg R."/>
            <person name="Galagan J."/>
            <person name="Birren B."/>
            <person name="Collins F.H."/>
        </authorList>
    </citation>
    <scope>NUCLEOTIDE SEQUENCE [LARGE SCALE GENOMIC DNA]</scope>
    <source>
        <strain evidence="3">JHB</strain>
    </source>
</reference>
<evidence type="ECO:0000259" key="2">
    <source>
        <dbReference type="Pfam" id="PF16060"/>
    </source>
</evidence>
<dbReference type="EMBL" id="DS232126">
    <property type="protein sequence ID" value="EDS35589.1"/>
    <property type="molecule type" value="Genomic_DNA"/>
</dbReference>
<feature type="compositionally biased region" description="Low complexity" evidence="1">
    <location>
        <begin position="179"/>
        <end position="194"/>
    </location>
</feature>
<dbReference type="AlphaFoldDB" id="B0WVI3"/>
<dbReference type="OrthoDB" id="6781345at2759"/>
<sequence>MDDMLVQCNKNSVYVLNSSYRYRDFDMIELFGSPAGRALTVNNRTAAEMHSCSKSNSSSNIASISSNSASTTQNHSALCQQPLYHPLQNCGFSGTCSTISAAAANHSSHHSTASSTANCNKFVDANDLIRYRASHPHPHTTHLPTATPTTNHGGSSSSRTNSKMAKIWKLFDEDRIQNKGSTTNATTTSSNGGSEFFSRCQSRRKSNPSEEKSTKDLYNEAAQLLGIRCTLSDSCRCIDCQSQYFDCDDFDSYSEYSDRSYDPEDNFVVNQSYFTSNDTSRHPDLSDVVCQQHQHHHHHQINPSEITAINGQKDDFDGAENEDDNGNNKDDQYSRHGGISGQVHETETDGGRMRRRKCNETEIGPEQQNDSASISAGRDYAVANGINELEVNSNLEA</sequence>
<feature type="region of interest" description="Disordered" evidence="1">
    <location>
        <begin position="134"/>
        <end position="161"/>
    </location>
</feature>
<dbReference type="InterPro" id="IPR032061">
    <property type="entry name" value="DUF4802"/>
</dbReference>
<accession>B0WVI3</accession>
<dbReference type="OMA" id="VEECNNR"/>
<protein>
    <recommendedName>
        <fullName evidence="2">DUF4802 domain-containing protein</fullName>
    </recommendedName>
</protein>